<keyword evidence="1" id="KW-0732">Signal</keyword>
<feature type="chain" id="PRO_5044266256" evidence="1">
    <location>
        <begin position="20"/>
        <end position="89"/>
    </location>
</feature>
<keyword evidence="2" id="KW-0695">RNA-directed DNA polymerase</keyword>
<keyword evidence="2" id="KW-0808">Transferase</keyword>
<evidence type="ECO:0000256" key="1">
    <source>
        <dbReference type="SAM" id="SignalP"/>
    </source>
</evidence>
<evidence type="ECO:0000313" key="3">
    <source>
        <dbReference type="Proteomes" id="UP001163105"/>
    </source>
</evidence>
<name>A0AB34FFE7_9HYPO</name>
<proteinExistence type="predicted"/>
<protein>
    <submittedName>
        <fullName evidence="2">Reverse transcriptase domain protein</fullName>
    </submittedName>
</protein>
<dbReference type="GO" id="GO:0003964">
    <property type="term" value="F:RNA-directed DNA polymerase activity"/>
    <property type="evidence" value="ECO:0007669"/>
    <property type="project" value="UniProtKB-KW"/>
</dbReference>
<dbReference type="Proteomes" id="UP001163105">
    <property type="component" value="Unassembled WGS sequence"/>
</dbReference>
<sequence>MAKLQLTLLAPLLWHAAMAEILLVGTCKAKENTCFVPIGEKEQWVVPDAHEFRAVCGLAEDMRCAKDDEPCYLRPKDGLLANCRVHHRK</sequence>
<comment type="caution">
    <text evidence="2">The sequence shown here is derived from an EMBL/GenBank/DDBJ whole genome shotgun (WGS) entry which is preliminary data.</text>
</comment>
<reference evidence="2" key="1">
    <citation type="submission" date="2023-01" db="EMBL/GenBank/DDBJ databases">
        <title>The growth and conidiation of Purpureocillium lavendulum are regulated by nitrogen source and histone H3K14 acetylation.</title>
        <authorList>
            <person name="Tang P."/>
            <person name="Han J."/>
            <person name="Zhang C."/>
            <person name="Tang P."/>
            <person name="Qi F."/>
            <person name="Zhang K."/>
            <person name="Liang L."/>
        </authorList>
    </citation>
    <scope>NUCLEOTIDE SEQUENCE</scope>
    <source>
        <strain evidence="2">YMF1.00683</strain>
    </source>
</reference>
<feature type="signal peptide" evidence="1">
    <location>
        <begin position="1"/>
        <end position="19"/>
    </location>
</feature>
<keyword evidence="2" id="KW-0548">Nucleotidyltransferase</keyword>
<dbReference type="EMBL" id="JAQHRD010000010">
    <property type="protein sequence ID" value="KAJ6437759.1"/>
    <property type="molecule type" value="Genomic_DNA"/>
</dbReference>
<evidence type="ECO:0000313" key="2">
    <source>
        <dbReference type="EMBL" id="KAJ6437759.1"/>
    </source>
</evidence>
<accession>A0AB34FFE7</accession>
<dbReference type="AlphaFoldDB" id="A0AB34FFE7"/>
<keyword evidence="3" id="KW-1185">Reference proteome</keyword>
<organism evidence="2 3">
    <name type="scientific">Purpureocillium lavendulum</name>
    <dbReference type="NCBI Taxonomy" id="1247861"/>
    <lineage>
        <taxon>Eukaryota</taxon>
        <taxon>Fungi</taxon>
        <taxon>Dikarya</taxon>
        <taxon>Ascomycota</taxon>
        <taxon>Pezizomycotina</taxon>
        <taxon>Sordariomycetes</taxon>
        <taxon>Hypocreomycetidae</taxon>
        <taxon>Hypocreales</taxon>
        <taxon>Ophiocordycipitaceae</taxon>
        <taxon>Purpureocillium</taxon>
    </lineage>
</organism>
<gene>
    <name evidence="2" type="ORF">O9K51_09587</name>
</gene>